<dbReference type="GO" id="GO:0032259">
    <property type="term" value="P:methylation"/>
    <property type="evidence" value="ECO:0007669"/>
    <property type="project" value="UniProtKB-KW"/>
</dbReference>
<keyword evidence="2" id="KW-0489">Methyltransferase</keyword>
<reference evidence="3" key="1">
    <citation type="submission" date="2021-01" db="EMBL/GenBank/DDBJ databases">
        <title>Genome public.</title>
        <authorList>
            <person name="Liu C."/>
            <person name="Sun Q."/>
        </authorList>
    </citation>
    <scope>NUCLEOTIDE SEQUENCE [LARGE SCALE GENOMIC DNA]</scope>
    <source>
        <strain evidence="3">YIM B02556</strain>
    </source>
</reference>
<dbReference type="Pfam" id="PF08241">
    <property type="entry name" value="Methyltransf_11"/>
    <property type="match status" value="1"/>
</dbReference>
<protein>
    <submittedName>
        <fullName evidence="2">Methyltransferase domain-containing protein</fullName>
    </submittedName>
</protein>
<dbReference type="InterPro" id="IPR029063">
    <property type="entry name" value="SAM-dependent_MTases_sf"/>
</dbReference>
<accession>A0ABS1FBG4</accession>
<dbReference type="SUPFAM" id="SSF53335">
    <property type="entry name" value="S-adenosyl-L-methionine-dependent methyltransferases"/>
    <property type="match status" value="1"/>
</dbReference>
<dbReference type="RefSeq" id="WP_200197466.1">
    <property type="nucleotide sequence ID" value="NZ_JAENHM010000069.1"/>
</dbReference>
<feature type="domain" description="Methyltransferase type 11" evidence="1">
    <location>
        <begin position="92"/>
        <end position="136"/>
    </location>
</feature>
<dbReference type="EMBL" id="JAENHM010000069">
    <property type="protein sequence ID" value="MBK1840739.1"/>
    <property type="molecule type" value="Genomic_DNA"/>
</dbReference>
<evidence type="ECO:0000259" key="1">
    <source>
        <dbReference type="Pfam" id="PF08241"/>
    </source>
</evidence>
<evidence type="ECO:0000313" key="2">
    <source>
        <dbReference type="EMBL" id="MBK1840739.1"/>
    </source>
</evidence>
<name>A0ABS1FBG4_9PROT</name>
<dbReference type="GO" id="GO:0008168">
    <property type="term" value="F:methyltransferase activity"/>
    <property type="evidence" value="ECO:0007669"/>
    <property type="project" value="UniProtKB-KW"/>
</dbReference>
<sequence length="240" mass="27273">MPQDIIDLSCNICGGTIFGPGPVGRMSDTGKPPHCTRCGSLERHRANRALFQSIPIGALSWRRALQFSPDMALNKAWFQNFEVSVYGGENSLDIQNINRPDASYDFVSLSHVLEFVPNDHESFSELMRILSPKGILHLVLSQPLSRPHCIDFSSATGIHQYFHLYGQDFEKRFSIKEHGFYATLFNVMDPITEVTETIHVISKSKDYSQKINEAIIFNSRHIEVSEINQKSRIEIWNTES</sequence>
<dbReference type="Gene3D" id="3.40.50.150">
    <property type="entry name" value="Vaccinia Virus protein VP39"/>
    <property type="match status" value="1"/>
</dbReference>
<keyword evidence="3" id="KW-1185">Reference proteome</keyword>
<comment type="caution">
    <text evidence="2">The sequence shown here is derived from an EMBL/GenBank/DDBJ whole genome shotgun (WGS) entry which is preliminary data.</text>
</comment>
<gene>
    <name evidence="2" type="ORF">JHL17_25370</name>
</gene>
<keyword evidence="2" id="KW-0808">Transferase</keyword>
<organism evidence="2 3">
    <name type="scientific">Azospirillum endophyticum</name>
    <dbReference type="NCBI Taxonomy" id="2800326"/>
    <lineage>
        <taxon>Bacteria</taxon>
        <taxon>Pseudomonadati</taxon>
        <taxon>Pseudomonadota</taxon>
        <taxon>Alphaproteobacteria</taxon>
        <taxon>Rhodospirillales</taxon>
        <taxon>Azospirillaceae</taxon>
        <taxon>Azospirillum</taxon>
    </lineage>
</organism>
<dbReference type="InterPro" id="IPR013216">
    <property type="entry name" value="Methyltransf_11"/>
</dbReference>
<proteinExistence type="predicted"/>
<dbReference type="Proteomes" id="UP000652760">
    <property type="component" value="Unassembled WGS sequence"/>
</dbReference>
<evidence type="ECO:0000313" key="3">
    <source>
        <dbReference type="Proteomes" id="UP000652760"/>
    </source>
</evidence>